<protein>
    <recommendedName>
        <fullName evidence="3">Coth-domain-containing protein</fullName>
    </recommendedName>
</protein>
<dbReference type="AlphaFoldDB" id="A0A1Y1UXD3"/>
<dbReference type="PANTHER" id="PTHR40050">
    <property type="entry name" value="INNER SPORE COAT PROTEIN H"/>
    <property type="match status" value="1"/>
</dbReference>
<accession>A0A1Y1UXD3</accession>
<comment type="caution">
    <text evidence="1">The sequence shown here is derived from an EMBL/GenBank/DDBJ whole genome shotgun (WGS) entry which is preliminary data.</text>
</comment>
<sequence>MVKQFILALTLFLSVVYSRTVLFKVISFGNKTQLQIVGGKKYNIKPYNSDPLLCAGKLTNAPNKEFQYYYIVDGVKEDFYRTYTIKTNTTYHEFFGRKVTLKTLKTFKHPSTLPNWNRSVGKTNLFDDAYIPTIHFTGNTTEYFFHNPTRDKVQIENVTFYLKNTKKTFSNIIATAKNRDFSKFQIRMELNDGGINGRTILKLRNGGEDPLNLRQFIYGHIIESIGMPSIKSVMVRVYVNKKPAGFYTLQEEAFSESFIKNEFYGNPSTGDINLPKKLGYPIDCEFGSDFEYKPNNATYYQYFYGSHSRLLPLCKAISELNPKNESALQTFESQWFDIDTFHKAMAMEYLTGDWDGYWHTTSNYAIYDDPNQSTKDTFKFYFITQDHDETWGVGLIAPINSVGDDFPSQSYTTMLNRQWHIVGRDTDYRTLVDKFIAGSPALQKRFQNTLIAIVQTIFNPVAFRSVVESYRERYEPEMEWDFSFERPYNAGKRSGIPIYYFNHFQENFEKGVGGLHWGIYQWVEQRAEAIKNEFCITWDGDQNPPSKSCTPTKYF</sequence>
<dbReference type="OrthoDB" id="2387105at2759"/>
<dbReference type="InterPro" id="IPR014867">
    <property type="entry name" value="Spore_coat_CotH_CotH2/3/7"/>
</dbReference>
<reference evidence="1 2" key="1">
    <citation type="submission" date="2016-08" db="EMBL/GenBank/DDBJ databases">
        <title>Genomes of anaerobic fungi encode conserved fungal cellulosomes for biomass hydrolysis.</title>
        <authorList>
            <consortium name="DOE Joint Genome Institute"/>
            <person name="Haitjema C.H."/>
            <person name="Gilmore S.P."/>
            <person name="Henske J.K."/>
            <person name="Solomon K.V."/>
            <person name="De Groot R."/>
            <person name="Kuo A."/>
            <person name="Mondo S.J."/>
            <person name="Salamov A.A."/>
            <person name="Labutti K."/>
            <person name="Zhao Z."/>
            <person name="Chiniquy J."/>
            <person name="Barry K."/>
            <person name="Brewer H.M."/>
            <person name="Purvine S.O."/>
            <person name="Wright A.T."/>
            <person name="Boxma B."/>
            <person name="Van Alen T."/>
            <person name="Hackstein J.H."/>
            <person name="Baker S.E."/>
            <person name="Grigoriev I.V."/>
            <person name="O'Malley M.A."/>
        </authorList>
    </citation>
    <scope>NUCLEOTIDE SEQUENCE [LARGE SCALE GENOMIC DNA]</scope>
    <source>
        <strain evidence="2">finn</strain>
    </source>
</reference>
<gene>
    <name evidence="1" type="ORF">BCR36DRAFT_587682</name>
</gene>
<dbReference type="PANTHER" id="PTHR40050:SF1">
    <property type="entry name" value="INNER SPORE COAT PROTEIN H"/>
    <property type="match status" value="1"/>
</dbReference>
<reference evidence="1 2" key="2">
    <citation type="submission" date="2016-08" db="EMBL/GenBank/DDBJ databases">
        <title>Pervasive Adenine N6-methylation of Active Genes in Fungi.</title>
        <authorList>
            <consortium name="DOE Joint Genome Institute"/>
            <person name="Mondo S.J."/>
            <person name="Dannebaum R.O."/>
            <person name="Kuo R.C."/>
            <person name="Labutti K."/>
            <person name="Haridas S."/>
            <person name="Kuo A."/>
            <person name="Salamov A."/>
            <person name="Ahrendt S.R."/>
            <person name="Lipzen A."/>
            <person name="Sullivan W."/>
            <person name="Andreopoulos W.B."/>
            <person name="Clum A."/>
            <person name="Lindquist E."/>
            <person name="Daum C."/>
            <person name="Ramamoorthy G.K."/>
            <person name="Gryganskyi A."/>
            <person name="Culley D."/>
            <person name="Magnuson J.K."/>
            <person name="James T.Y."/>
            <person name="O'Malley M.A."/>
            <person name="Stajich J.E."/>
            <person name="Spatafora J.W."/>
            <person name="Visel A."/>
            <person name="Grigoriev I.V."/>
        </authorList>
    </citation>
    <scope>NUCLEOTIDE SEQUENCE [LARGE SCALE GENOMIC DNA]</scope>
    <source>
        <strain evidence="2">finn</strain>
    </source>
</reference>
<dbReference type="Proteomes" id="UP000193719">
    <property type="component" value="Unassembled WGS sequence"/>
</dbReference>
<dbReference type="EMBL" id="MCFH01000076">
    <property type="protein sequence ID" value="ORX41884.1"/>
    <property type="molecule type" value="Genomic_DNA"/>
</dbReference>
<evidence type="ECO:0000313" key="1">
    <source>
        <dbReference type="EMBL" id="ORX41884.1"/>
    </source>
</evidence>
<evidence type="ECO:0008006" key="3">
    <source>
        <dbReference type="Google" id="ProtNLM"/>
    </source>
</evidence>
<name>A0A1Y1UXD3_9FUNG</name>
<evidence type="ECO:0000313" key="2">
    <source>
        <dbReference type="Proteomes" id="UP000193719"/>
    </source>
</evidence>
<dbReference type="STRING" id="1754191.A0A1Y1UXD3"/>
<organism evidence="1 2">
    <name type="scientific">Piromyces finnis</name>
    <dbReference type="NCBI Taxonomy" id="1754191"/>
    <lineage>
        <taxon>Eukaryota</taxon>
        <taxon>Fungi</taxon>
        <taxon>Fungi incertae sedis</taxon>
        <taxon>Chytridiomycota</taxon>
        <taxon>Chytridiomycota incertae sedis</taxon>
        <taxon>Neocallimastigomycetes</taxon>
        <taxon>Neocallimastigales</taxon>
        <taxon>Neocallimastigaceae</taxon>
        <taxon>Piromyces</taxon>
    </lineage>
</organism>
<dbReference type="Pfam" id="PF08757">
    <property type="entry name" value="CotH"/>
    <property type="match status" value="1"/>
</dbReference>
<proteinExistence type="predicted"/>
<keyword evidence="2" id="KW-1185">Reference proteome</keyword>